<sequence length="74" mass="8598">MYRKMETKDAAAHAHLLHFLKATPPVDFCCVYGSALHSINPDKGSKLRIPFKKKMKGKLRFSRLLRVHRHPKML</sequence>
<reference evidence="1 2" key="1">
    <citation type="journal article" date="2024" name="G3 (Bethesda)">
        <title>Genome assembly of Hibiscus sabdariffa L. provides insights into metabolisms of medicinal natural products.</title>
        <authorList>
            <person name="Kim T."/>
        </authorList>
    </citation>
    <scope>NUCLEOTIDE SEQUENCE [LARGE SCALE GENOMIC DNA]</scope>
    <source>
        <strain evidence="1">TK-2024</strain>
        <tissue evidence="1">Old leaves</tissue>
    </source>
</reference>
<organism evidence="1 2">
    <name type="scientific">Hibiscus sabdariffa</name>
    <name type="common">roselle</name>
    <dbReference type="NCBI Taxonomy" id="183260"/>
    <lineage>
        <taxon>Eukaryota</taxon>
        <taxon>Viridiplantae</taxon>
        <taxon>Streptophyta</taxon>
        <taxon>Embryophyta</taxon>
        <taxon>Tracheophyta</taxon>
        <taxon>Spermatophyta</taxon>
        <taxon>Magnoliopsida</taxon>
        <taxon>eudicotyledons</taxon>
        <taxon>Gunneridae</taxon>
        <taxon>Pentapetalae</taxon>
        <taxon>rosids</taxon>
        <taxon>malvids</taxon>
        <taxon>Malvales</taxon>
        <taxon>Malvaceae</taxon>
        <taxon>Malvoideae</taxon>
        <taxon>Hibiscus</taxon>
    </lineage>
</organism>
<evidence type="ECO:0000313" key="2">
    <source>
        <dbReference type="Proteomes" id="UP001472677"/>
    </source>
</evidence>
<evidence type="ECO:0008006" key="3">
    <source>
        <dbReference type="Google" id="ProtNLM"/>
    </source>
</evidence>
<comment type="caution">
    <text evidence="1">The sequence shown here is derived from an EMBL/GenBank/DDBJ whole genome shotgun (WGS) entry which is preliminary data.</text>
</comment>
<proteinExistence type="predicted"/>
<dbReference type="EMBL" id="JBBPBM010000011">
    <property type="protein sequence ID" value="KAK8563614.1"/>
    <property type="molecule type" value="Genomic_DNA"/>
</dbReference>
<evidence type="ECO:0000313" key="1">
    <source>
        <dbReference type="EMBL" id="KAK8563614.1"/>
    </source>
</evidence>
<gene>
    <name evidence="1" type="ORF">V6N12_035759</name>
</gene>
<accession>A0ABR2EQE7</accession>
<name>A0ABR2EQE7_9ROSI</name>
<keyword evidence="2" id="KW-1185">Reference proteome</keyword>
<protein>
    <recommendedName>
        <fullName evidence="3">Phosphatidate cytidylyltransferase</fullName>
    </recommendedName>
</protein>
<dbReference type="Proteomes" id="UP001472677">
    <property type="component" value="Unassembled WGS sequence"/>
</dbReference>